<dbReference type="AlphaFoldDB" id="A0A4Y8RH82"/>
<evidence type="ECO:0000256" key="5">
    <source>
        <dbReference type="ARBA" id="ARBA00022519"/>
    </source>
</evidence>
<dbReference type="Gene3D" id="2.40.30.170">
    <property type="match status" value="1"/>
</dbReference>
<dbReference type="RefSeq" id="WP_134762891.1">
    <property type="nucleotide sequence ID" value="NZ_SOZD01000004.1"/>
</dbReference>
<dbReference type="InterPro" id="IPR010129">
    <property type="entry name" value="T1SS_HlyD"/>
</dbReference>
<keyword evidence="5 9" id="KW-0997">Cell inner membrane</keyword>
<protein>
    <recommendedName>
        <fullName evidence="9">Membrane fusion protein (MFP) family protein</fullName>
    </recommendedName>
</protein>
<organism evidence="13 14">
    <name type="scientific">Jiella endophytica</name>
    <dbReference type="NCBI Taxonomy" id="2558362"/>
    <lineage>
        <taxon>Bacteria</taxon>
        <taxon>Pseudomonadati</taxon>
        <taxon>Pseudomonadota</taxon>
        <taxon>Alphaproteobacteria</taxon>
        <taxon>Hyphomicrobiales</taxon>
        <taxon>Aurantimonadaceae</taxon>
        <taxon>Jiella</taxon>
    </lineage>
</organism>
<accession>A0A4Y8RH82</accession>
<evidence type="ECO:0000256" key="4">
    <source>
        <dbReference type="ARBA" id="ARBA00022475"/>
    </source>
</evidence>
<evidence type="ECO:0000313" key="13">
    <source>
        <dbReference type="EMBL" id="TFF22008.1"/>
    </source>
</evidence>
<dbReference type="PRINTS" id="PR01490">
    <property type="entry name" value="RTXTOXIND"/>
</dbReference>
<evidence type="ECO:0000256" key="6">
    <source>
        <dbReference type="ARBA" id="ARBA00022692"/>
    </source>
</evidence>
<evidence type="ECO:0000256" key="2">
    <source>
        <dbReference type="ARBA" id="ARBA00009477"/>
    </source>
</evidence>
<dbReference type="GO" id="GO:0015031">
    <property type="term" value="P:protein transport"/>
    <property type="evidence" value="ECO:0007669"/>
    <property type="project" value="InterPro"/>
</dbReference>
<dbReference type="PANTHER" id="PTHR30386">
    <property type="entry name" value="MEMBRANE FUSION SUBUNIT OF EMRAB-TOLC MULTIDRUG EFFLUX PUMP"/>
    <property type="match status" value="1"/>
</dbReference>
<keyword evidence="14" id="KW-1185">Reference proteome</keyword>
<dbReference type="NCBIfam" id="TIGR01843">
    <property type="entry name" value="type_I_hlyD"/>
    <property type="match status" value="1"/>
</dbReference>
<keyword evidence="10" id="KW-0175">Coiled coil</keyword>
<comment type="similarity">
    <text evidence="2 9">Belongs to the membrane fusion protein (MFP) (TC 8.A.1) family.</text>
</comment>
<evidence type="ECO:0000256" key="8">
    <source>
        <dbReference type="ARBA" id="ARBA00023136"/>
    </source>
</evidence>
<feature type="coiled-coil region" evidence="10">
    <location>
        <begin position="165"/>
        <end position="206"/>
    </location>
</feature>
<evidence type="ECO:0000259" key="11">
    <source>
        <dbReference type="Pfam" id="PF25994"/>
    </source>
</evidence>
<evidence type="ECO:0000256" key="3">
    <source>
        <dbReference type="ARBA" id="ARBA00022448"/>
    </source>
</evidence>
<evidence type="ECO:0000256" key="10">
    <source>
        <dbReference type="SAM" id="Coils"/>
    </source>
</evidence>
<feature type="domain" description="AprE-like long alpha-helical hairpin" evidence="11">
    <location>
        <begin position="104"/>
        <end position="293"/>
    </location>
</feature>
<evidence type="ECO:0000256" key="9">
    <source>
        <dbReference type="RuleBase" id="RU365093"/>
    </source>
</evidence>
<name>A0A4Y8RH82_9HYPH</name>
<dbReference type="InterPro" id="IPR058982">
    <property type="entry name" value="Beta-barrel_AprE"/>
</dbReference>
<dbReference type="InterPro" id="IPR050739">
    <property type="entry name" value="MFP"/>
</dbReference>
<keyword evidence="4 9" id="KW-1003">Cell membrane</keyword>
<dbReference type="Proteomes" id="UP000298179">
    <property type="component" value="Unassembled WGS sequence"/>
</dbReference>
<dbReference type="SUPFAM" id="SSF111369">
    <property type="entry name" value="HlyD-like secretion proteins"/>
    <property type="match status" value="2"/>
</dbReference>
<evidence type="ECO:0000256" key="7">
    <source>
        <dbReference type="ARBA" id="ARBA00022989"/>
    </source>
</evidence>
<feature type="domain" description="AprE-like beta-barrel" evidence="12">
    <location>
        <begin position="336"/>
        <end position="425"/>
    </location>
</feature>
<comment type="subcellular location">
    <subcellularLocation>
        <location evidence="1 9">Cell inner membrane</location>
        <topology evidence="1 9">Single-pass membrane protein</topology>
    </subcellularLocation>
</comment>
<feature type="coiled-coil region" evidence="10">
    <location>
        <begin position="245"/>
        <end position="272"/>
    </location>
</feature>
<feature type="transmembrane region" description="Helical" evidence="9">
    <location>
        <begin position="27"/>
        <end position="49"/>
    </location>
</feature>
<sequence>MTKLAIESASAVRPGGWTSEVPTETRLLAVVGVLLGVVFLGSFGAWAGLAPIAGAAVSQGVVAAAGQNLSIQHLEGGIVKAIDVVEGERVKAGDPLIELDPTVANAQRDRLNNELIGLKARAARLSAERDGLATLSFDPNLVVKARAADVTELLDEQEREFSARLARHRQEQAIMTQRVKALREQAEGMSAQKVALEKQIEVVRDEEARKSALLDKGLTNRSEYTALVRAEAELVGQLGQIVSSLLASNTQIAQAEQEAARLETQRVETAVSALNDVRTAMSDSSEQLRAAENVLDRVVIRAPADGIIVTKAVNTIGSVVRPGETLMQLLPTAADLLVEVRLSPQTIDSVRPGQAARLRFTSLNARTTPTADATVTYVSADRLIDQKSQESFYTARLKLVDPLPQGLSPEAITPGMPVEAYIETGDRSFFSYLSQPITDSFARAFRE</sequence>
<dbReference type="EMBL" id="SOZD01000004">
    <property type="protein sequence ID" value="TFF22008.1"/>
    <property type="molecule type" value="Genomic_DNA"/>
</dbReference>
<dbReference type="GO" id="GO:0005886">
    <property type="term" value="C:plasma membrane"/>
    <property type="evidence" value="ECO:0007669"/>
    <property type="project" value="UniProtKB-SubCell"/>
</dbReference>
<keyword evidence="6 9" id="KW-0812">Transmembrane</keyword>
<proteinExistence type="inferred from homology"/>
<evidence type="ECO:0000259" key="12">
    <source>
        <dbReference type="Pfam" id="PF26002"/>
    </source>
</evidence>
<reference evidence="13 14" key="1">
    <citation type="submission" date="2019-03" db="EMBL/GenBank/DDBJ databases">
        <title>Jiella endophytica sp. nov., a novel endophytic bacterium isolated from root of Ficus microcarpa Linn. f.</title>
        <authorList>
            <person name="Tuo L."/>
        </authorList>
    </citation>
    <scope>NUCLEOTIDE SEQUENCE [LARGE SCALE GENOMIC DNA]</scope>
    <source>
        <strain evidence="13 14">CBS5Q-3</strain>
    </source>
</reference>
<keyword evidence="7 9" id="KW-1133">Transmembrane helix</keyword>
<evidence type="ECO:0000313" key="14">
    <source>
        <dbReference type="Proteomes" id="UP000298179"/>
    </source>
</evidence>
<comment type="caution">
    <text evidence="13">The sequence shown here is derived from an EMBL/GenBank/DDBJ whole genome shotgun (WGS) entry which is preliminary data.</text>
</comment>
<evidence type="ECO:0000256" key="1">
    <source>
        <dbReference type="ARBA" id="ARBA00004377"/>
    </source>
</evidence>
<dbReference type="InterPro" id="IPR058781">
    <property type="entry name" value="HH_AprE-like"/>
</dbReference>
<dbReference type="Gene3D" id="2.40.50.100">
    <property type="match status" value="2"/>
</dbReference>
<dbReference type="OrthoDB" id="9810980at2"/>
<gene>
    <name evidence="13" type="ORF">E3C22_15275</name>
</gene>
<keyword evidence="8 9" id="KW-0472">Membrane</keyword>
<dbReference type="PANTHER" id="PTHR30386:SF17">
    <property type="entry name" value="ALKALINE PROTEASE SECRETION PROTEIN APRE"/>
    <property type="match status" value="1"/>
</dbReference>
<dbReference type="Pfam" id="PF26002">
    <property type="entry name" value="Beta-barrel_AprE"/>
    <property type="match status" value="1"/>
</dbReference>
<keyword evidence="3 9" id="KW-0813">Transport</keyword>
<dbReference type="Pfam" id="PF25994">
    <property type="entry name" value="HH_AprE"/>
    <property type="match status" value="1"/>
</dbReference>